<protein>
    <recommendedName>
        <fullName evidence="7">Peptidase M16</fullName>
    </recommendedName>
</protein>
<dbReference type="EMBL" id="MHIY01000023">
    <property type="protein sequence ID" value="OGY59502.1"/>
    <property type="molecule type" value="Genomic_DNA"/>
</dbReference>
<dbReference type="Gene3D" id="3.30.830.10">
    <property type="entry name" value="Metalloenzyme, LuxS/M16 peptidase-like"/>
    <property type="match status" value="2"/>
</dbReference>
<dbReference type="GO" id="GO:0004222">
    <property type="term" value="F:metalloendopeptidase activity"/>
    <property type="evidence" value="ECO:0007669"/>
    <property type="project" value="InterPro"/>
</dbReference>
<dbReference type="PANTHER" id="PTHR11851:SF49">
    <property type="entry name" value="MITOCHONDRIAL-PROCESSING PEPTIDASE SUBUNIT ALPHA"/>
    <property type="match status" value="1"/>
</dbReference>
<evidence type="ECO:0000313" key="5">
    <source>
        <dbReference type="EMBL" id="OGY59502.1"/>
    </source>
</evidence>
<dbReference type="GO" id="GO:0046872">
    <property type="term" value="F:metal ion binding"/>
    <property type="evidence" value="ECO:0007669"/>
    <property type="project" value="InterPro"/>
</dbReference>
<feature type="domain" description="Peptidase M16 C-terminal" evidence="4">
    <location>
        <begin position="167"/>
        <end position="341"/>
    </location>
</feature>
<evidence type="ECO:0000259" key="3">
    <source>
        <dbReference type="Pfam" id="PF00675"/>
    </source>
</evidence>
<name>A0A1G1Z4E5_9BACT</name>
<dbReference type="InterPro" id="IPR011249">
    <property type="entry name" value="Metalloenz_LuxS/M16"/>
</dbReference>
<dbReference type="SUPFAM" id="SSF63411">
    <property type="entry name" value="LuxS/MPP-like metallohydrolase"/>
    <property type="match status" value="2"/>
</dbReference>
<reference evidence="5 6" key="1">
    <citation type="journal article" date="2016" name="Nat. Commun.">
        <title>Thousands of microbial genomes shed light on interconnected biogeochemical processes in an aquifer system.</title>
        <authorList>
            <person name="Anantharaman K."/>
            <person name="Brown C.T."/>
            <person name="Hug L.A."/>
            <person name="Sharon I."/>
            <person name="Castelle C.J."/>
            <person name="Probst A.J."/>
            <person name="Thomas B.C."/>
            <person name="Singh A."/>
            <person name="Wilkins M.J."/>
            <person name="Karaoz U."/>
            <person name="Brodie E.L."/>
            <person name="Williams K.H."/>
            <person name="Hubbard S.S."/>
            <person name="Banfield J.F."/>
        </authorList>
    </citation>
    <scope>NUCLEOTIDE SEQUENCE [LARGE SCALE GENOMIC DNA]</scope>
</reference>
<dbReference type="Pfam" id="PF05193">
    <property type="entry name" value="Peptidase_M16_C"/>
    <property type="match status" value="1"/>
</dbReference>
<dbReference type="Proteomes" id="UP000178744">
    <property type="component" value="Unassembled WGS sequence"/>
</dbReference>
<feature type="domain" description="Peptidase M16 N-terminal" evidence="3">
    <location>
        <begin position="14"/>
        <end position="154"/>
    </location>
</feature>
<comment type="similarity">
    <text evidence="1 2">Belongs to the peptidase M16 family.</text>
</comment>
<sequence>MAFNKTVLDNGLKIITAPQPGNLAVTVLVLVEAGSKYEAKDINGISHFLEHMCFKGTKKRPTVLQITSELDGLGGVHNAFTSHEYTGYYAKAEARHLDKVLDIVSDIYLNPVFDEKEMDKERGVIIEEINMCEDEFGHKVAVLFLELMYGDQPAGWDVGGTKENIRKITCADMMKYRSEHYLPQATIVAVAGSFDEPALLDKIKATFGAMPKGNKVGKVKTTESQKKPEILLSEKKLEQTHIMLGVRAYDAFDDRRFALDVLSGVLGLGMSSRLFQEVREKLGAAYYISSSTDLYTDHGYLAVAAGIDRKKFQVVISAIIGEFKKLRDELVPNDELEKVKNHIAGNLTLGLETSNSLANFYGIQELVEKAIMTPAQIIERFNAVTSEEIRNVARDIFKNEKLNLAVLGPAEDKAMLEAWLKLD</sequence>
<evidence type="ECO:0008006" key="7">
    <source>
        <dbReference type="Google" id="ProtNLM"/>
    </source>
</evidence>
<evidence type="ECO:0000256" key="2">
    <source>
        <dbReference type="RuleBase" id="RU004447"/>
    </source>
</evidence>
<organism evidence="5 6">
    <name type="scientific">Candidatus Colwellbacteria bacterium RIFCSPLOWO2_01_FULL_48_10</name>
    <dbReference type="NCBI Taxonomy" id="1797690"/>
    <lineage>
        <taxon>Bacteria</taxon>
        <taxon>Candidatus Colwelliibacteriota</taxon>
    </lineage>
</organism>
<proteinExistence type="inferred from homology"/>
<comment type="caution">
    <text evidence="5">The sequence shown here is derived from an EMBL/GenBank/DDBJ whole genome shotgun (WGS) entry which is preliminary data.</text>
</comment>
<dbReference type="InterPro" id="IPR007863">
    <property type="entry name" value="Peptidase_M16_C"/>
</dbReference>
<dbReference type="PANTHER" id="PTHR11851">
    <property type="entry name" value="METALLOPROTEASE"/>
    <property type="match status" value="1"/>
</dbReference>
<evidence type="ECO:0000313" key="6">
    <source>
        <dbReference type="Proteomes" id="UP000178744"/>
    </source>
</evidence>
<dbReference type="InterPro" id="IPR050361">
    <property type="entry name" value="MPP/UQCRC_Complex"/>
</dbReference>
<dbReference type="PROSITE" id="PS00143">
    <property type="entry name" value="INSULINASE"/>
    <property type="match status" value="1"/>
</dbReference>
<dbReference type="InterPro" id="IPR001431">
    <property type="entry name" value="Pept_M16_Zn_BS"/>
</dbReference>
<accession>A0A1G1Z4E5</accession>
<dbReference type="GO" id="GO:0006508">
    <property type="term" value="P:proteolysis"/>
    <property type="evidence" value="ECO:0007669"/>
    <property type="project" value="InterPro"/>
</dbReference>
<dbReference type="AlphaFoldDB" id="A0A1G1Z4E5"/>
<evidence type="ECO:0000259" key="4">
    <source>
        <dbReference type="Pfam" id="PF05193"/>
    </source>
</evidence>
<gene>
    <name evidence="5" type="ORF">A3B23_00895</name>
</gene>
<dbReference type="STRING" id="1797690.A3B23_00895"/>
<dbReference type="Pfam" id="PF00675">
    <property type="entry name" value="Peptidase_M16"/>
    <property type="match status" value="1"/>
</dbReference>
<evidence type="ECO:0000256" key="1">
    <source>
        <dbReference type="ARBA" id="ARBA00007261"/>
    </source>
</evidence>
<dbReference type="InterPro" id="IPR011765">
    <property type="entry name" value="Pept_M16_N"/>
</dbReference>